<protein>
    <submittedName>
        <fullName evidence="2">Uncharacterized protein</fullName>
    </submittedName>
</protein>
<feature type="compositionally biased region" description="Polar residues" evidence="1">
    <location>
        <begin position="8"/>
        <end position="17"/>
    </location>
</feature>
<proteinExistence type="predicted"/>
<dbReference type="AlphaFoldDB" id="A0AAV0V962"/>
<accession>A0AAV0V962</accession>
<feature type="compositionally biased region" description="Low complexity" evidence="1">
    <location>
        <begin position="21"/>
        <end position="37"/>
    </location>
</feature>
<evidence type="ECO:0000313" key="2">
    <source>
        <dbReference type="EMBL" id="CAI5744400.1"/>
    </source>
</evidence>
<organism evidence="2 3">
    <name type="scientific">Peronospora destructor</name>
    <dbReference type="NCBI Taxonomy" id="86335"/>
    <lineage>
        <taxon>Eukaryota</taxon>
        <taxon>Sar</taxon>
        <taxon>Stramenopiles</taxon>
        <taxon>Oomycota</taxon>
        <taxon>Peronosporomycetes</taxon>
        <taxon>Peronosporales</taxon>
        <taxon>Peronosporaceae</taxon>
        <taxon>Peronospora</taxon>
    </lineage>
</organism>
<sequence length="104" mass="11120">MTKGLRAPTSSTSNLSTIDVAPSSAAPSSSCASPIASSTSNLTPLDITFDSKQFGALVSILDETLNVEDLKSNVLKSEDHLVEQSVTTRPSVLDDMIWFHMNHL</sequence>
<name>A0AAV0V962_9STRA</name>
<evidence type="ECO:0000313" key="3">
    <source>
        <dbReference type="Proteomes" id="UP001162029"/>
    </source>
</evidence>
<evidence type="ECO:0000256" key="1">
    <source>
        <dbReference type="SAM" id="MobiDB-lite"/>
    </source>
</evidence>
<reference evidence="2" key="1">
    <citation type="submission" date="2022-12" db="EMBL/GenBank/DDBJ databases">
        <authorList>
            <person name="Webb A."/>
        </authorList>
    </citation>
    <scope>NUCLEOTIDE SEQUENCE</scope>
    <source>
        <strain evidence="2">Pd1</strain>
    </source>
</reference>
<keyword evidence="3" id="KW-1185">Reference proteome</keyword>
<feature type="region of interest" description="Disordered" evidence="1">
    <location>
        <begin position="1"/>
        <end position="37"/>
    </location>
</feature>
<gene>
    <name evidence="2" type="ORF">PDE001_LOCUS9548</name>
</gene>
<comment type="caution">
    <text evidence="2">The sequence shown here is derived from an EMBL/GenBank/DDBJ whole genome shotgun (WGS) entry which is preliminary data.</text>
</comment>
<dbReference type="EMBL" id="CANTFM010002085">
    <property type="protein sequence ID" value="CAI5744400.1"/>
    <property type="molecule type" value="Genomic_DNA"/>
</dbReference>
<dbReference type="Proteomes" id="UP001162029">
    <property type="component" value="Unassembled WGS sequence"/>
</dbReference>